<feature type="compositionally biased region" description="Acidic residues" evidence="1">
    <location>
        <begin position="261"/>
        <end position="271"/>
    </location>
</feature>
<dbReference type="EMBL" id="BNJQ01000011">
    <property type="protein sequence ID" value="GHP06026.1"/>
    <property type="molecule type" value="Genomic_DNA"/>
</dbReference>
<feature type="region of interest" description="Disordered" evidence="1">
    <location>
        <begin position="399"/>
        <end position="439"/>
    </location>
</feature>
<keyword evidence="2" id="KW-0812">Transmembrane</keyword>
<reference evidence="3" key="1">
    <citation type="submission" date="2020-10" db="EMBL/GenBank/DDBJ databases">
        <title>Unveiling of a novel bifunctional photoreceptor, Dualchrome1, isolated from a cosmopolitan green alga.</title>
        <authorList>
            <person name="Suzuki S."/>
            <person name="Kawachi M."/>
        </authorList>
    </citation>
    <scope>NUCLEOTIDE SEQUENCE</scope>
    <source>
        <strain evidence="3">NIES 2893</strain>
    </source>
</reference>
<keyword evidence="2" id="KW-1133">Transmembrane helix</keyword>
<protein>
    <submittedName>
        <fullName evidence="3">Uncharacterized protein</fullName>
    </submittedName>
</protein>
<keyword evidence="2" id="KW-0472">Membrane</keyword>
<feature type="compositionally biased region" description="Low complexity" evidence="1">
    <location>
        <begin position="401"/>
        <end position="414"/>
    </location>
</feature>
<feature type="region of interest" description="Disordered" evidence="1">
    <location>
        <begin position="256"/>
        <end position="306"/>
    </location>
</feature>
<sequence length="439" mass="48968">MLAAACTTTRHQQQVRAAAVVGGRHPRCTSSRGAHRAADGELIAHGRARYYTVRSSRTHHHRHHVPVRAIIIAAAGGTAARRRRRRASSSSSCVVVPVWAVGDRRGGGGGNDNDNDDAFVEMDRQTHGSIIFDRKTGRTEHADPKQRTTLRESVVMHTFYHPNIRGGEHAAWASRAVGAAAALVAFVAVAWWWKHTINVLWQKDKAGDDLEGNPAPTTTTSATTAGAIQVNDNDGDDTLKRDQEILRRRTAVVLGIVKPEADDDDNDDDNSNDNKQKHQEEEETTDAAAAAAVAKETQERVSDPLMRLRMQVESAWKSAARQPPPTRESLQKSFRQFLRSGNADMPSQTEFHEATFGRDRDLRYDGRSLEIAATETRQQILDSEESRLQKVRAEIQNRIAQAESEQQQEQQQQQKQEEETSSQHNAKEDETHKRKDIEA</sequence>
<proteinExistence type="predicted"/>
<accession>A0A830HFB7</accession>
<evidence type="ECO:0000256" key="1">
    <source>
        <dbReference type="SAM" id="MobiDB-lite"/>
    </source>
</evidence>
<organism evidence="3 4">
    <name type="scientific">Pycnococcus provasolii</name>
    <dbReference type="NCBI Taxonomy" id="41880"/>
    <lineage>
        <taxon>Eukaryota</taxon>
        <taxon>Viridiplantae</taxon>
        <taxon>Chlorophyta</taxon>
        <taxon>Pseudoscourfieldiophyceae</taxon>
        <taxon>Pseudoscourfieldiales</taxon>
        <taxon>Pycnococcaceae</taxon>
        <taxon>Pycnococcus</taxon>
    </lineage>
</organism>
<gene>
    <name evidence="3" type="ORF">PPROV_000477300</name>
</gene>
<feature type="compositionally biased region" description="Basic and acidic residues" evidence="1">
    <location>
        <begin position="425"/>
        <end position="439"/>
    </location>
</feature>
<evidence type="ECO:0000313" key="3">
    <source>
        <dbReference type="EMBL" id="GHP06026.1"/>
    </source>
</evidence>
<feature type="transmembrane region" description="Helical" evidence="2">
    <location>
        <begin position="172"/>
        <end position="193"/>
    </location>
</feature>
<evidence type="ECO:0000313" key="4">
    <source>
        <dbReference type="Proteomes" id="UP000660262"/>
    </source>
</evidence>
<dbReference type="AlphaFoldDB" id="A0A830HFB7"/>
<comment type="caution">
    <text evidence="3">The sequence shown here is derived from an EMBL/GenBank/DDBJ whole genome shotgun (WGS) entry which is preliminary data.</text>
</comment>
<feature type="region of interest" description="Disordered" evidence="1">
    <location>
        <begin position="206"/>
        <end position="238"/>
    </location>
</feature>
<feature type="compositionally biased region" description="Low complexity" evidence="1">
    <location>
        <begin position="215"/>
        <end position="227"/>
    </location>
</feature>
<keyword evidence="4" id="KW-1185">Reference proteome</keyword>
<name>A0A830HFB7_9CHLO</name>
<evidence type="ECO:0000256" key="2">
    <source>
        <dbReference type="SAM" id="Phobius"/>
    </source>
</evidence>
<dbReference type="Proteomes" id="UP000660262">
    <property type="component" value="Unassembled WGS sequence"/>
</dbReference>
<feature type="compositionally biased region" description="Low complexity" evidence="1">
    <location>
        <begin position="286"/>
        <end position="295"/>
    </location>
</feature>